<evidence type="ECO:0000256" key="1">
    <source>
        <dbReference type="SAM" id="Phobius"/>
    </source>
</evidence>
<proteinExistence type="predicted"/>
<dbReference type="EMBL" id="CP034461">
    <property type="protein sequence ID" value="QBM90804.1"/>
    <property type="molecule type" value="Genomic_DNA"/>
</dbReference>
<keyword evidence="1" id="KW-0812">Transmembrane</keyword>
<dbReference type="Proteomes" id="UP000292447">
    <property type="component" value="Chromosome VI"/>
</dbReference>
<protein>
    <submittedName>
        <fullName evidence="2">Uncharacterized protein</fullName>
    </submittedName>
</protein>
<evidence type="ECO:0000313" key="3">
    <source>
        <dbReference type="Proteomes" id="UP000292447"/>
    </source>
</evidence>
<evidence type="ECO:0000313" key="2">
    <source>
        <dbReference type="EMBL" id="QBM90804.1"/>
    </source>
</evidence>
<name>A0A4P6XXJ3_9ASCO</name>
<reference evidence="3" key="1">
    <citation type="submission" date="2019-03" db="EMBL/GenBank/DDBJ databases">
        <title>Snf2 controls pulcherriminic acid biosynthesis and connects pigmentation and antifungal activity of the yeast Metschnikowia pulcherrima.</title>
        <authorList>
            <person name="Gore-Lloyd D."/>
            <person name="Sumann I."/>
            <person name="Brachmann A.O."/>
            <person name="Schneeberger K."/>
            <person name="Ortiz-Merino R.A."/>
            <person name="Moreno-Beltran M."/>
            <person name="Schlaefli M."/>
            <person name="Kirner P."/>
            <person name="Santos Kron A."/>
            <person name="Wolfe K.H."/>
            <person name="Piel J."/>
            <person name="Ahrens C.H."/>
            <person name="Henk D."/>
            <person name="Freimoser F.M."/>
        </authorList>
    </citation>
    <scope>NUCLEOTIDE SEQUENCE [LARGE SCALE GENOMIC DNA]</scope>
    <source>
        <strain evidence="3">APC 1.2</strain>
    </source>
</reference>
<keyword evidence="1" id="KW-1133">Transmembrane helix</keyword>
<accession>A0A4P6XXJ3</accession>
<gene>
    <name evidence="2" type="ORF">METSCH_F03910</name>
</gene>
<organism evidence="2 3">
    <name type="scientific">Metschnikowia aff. pulcherrima</name>
    <dbReference type="NCBI Taxonomy" id="2163413"/>
    <lineage>
        <taxon>Eukaryota</taxon>
        <taxon>Fungi</taxon>
        <taxon>Dikarya</taxon>
        <taxon>Ascomycota</taxon>
        <taxon>Saccharomycotina</taxon>
        <taxon>Pichiomycetes</taxon>
        <taxon>Metschnikowiaceae</taxon>
        <taxon>Metschnikowia</taxon>
    </lineage>
</organism>
<keyword evidence="3" id="KW-1185">Reference proteome</keyword>
<keyword evidence="1" id="KW-0472">Membrane</keyword>
<sequence>MNRKRKSTEILAQLGEPLPLPYRAHNTGIKSEFRREEPPTIAAGPAPIVYEPIRKKRLFERREVLGNRDFSFEAPTNDDHVPLPIWRRDRGVLMPSAGSESDTEENLGVQGTILDDLQQQLDLIKTLYDSKDAIEADKKKLDKILTSLQHLAEQKQQESIVHELERIQSQSRASSVDSSKWKYAFWVLALFFLLLASFLAGQHSYEYCYYFC</sequence>
<dbReference type="AlphaFoldDB" id="A0A4P6XXJ3"/>
<feature type="transmembrane region" description="Helical" evidence="1">
    <location>
        <begin position="183"/>
        <end position="201"/>
    </location>
</feature>